<reference evidence="8 9" key="1">
    <citation type="submission" date="2018-12" db="EMBL/GenBank/DDBJ databases">
        <title>Genomic taxonomy of the Vibrionaceae family.</title>
        <authorList>
            <person name="Gomez-Gil B."/>
            <person name="Enciso-Ibarra K."/>
        </authorList>
    </citation>
    <scope>NUCLEOTIDE SEQUENCE [LARGE SCALE GENOMIC DNA]</scope>
    <source>
        <strain evidence="8 9">CAIM 594</strain>
    </source>
</reference>
<keyword evidence="2" id="KW-1003">Cell membrane</keyword>
<keyword evidence="3 6" id="KW-0812">Transmembrane</keyword>
<keyword evidence="4 6" id="KW-1133">Transmembrane helix</keyword>
<evidence type="ECO:0000313" key="9">
    <source>
        <dbReference type="Proteomes" id="UP000269041"/>
    </source>
</evidence>
<feature type="domain" description="RDD" evidence="7">
    <location>
        <begin position="8"/>
        <end position="135"/>
    </location>
</feature>
<dbReference type="RefSeq" id="WP_125321195.1">
    <property type="nucleotide sequence ID" value="NZ_AP024890.1"/>
</dbReference>
<dbReference type="InterPro" id="IPR010432">
    <property type="entry name" value="RDD"/>
</dbReference>
<keyword evidence="9" id="KW-1185">Reference proteome</keyword>
<evidence type="ECO:0000256" key="4">
    <source>
        <dbReference type="ARBA" id="ARBA00022989"/>
    </source>
</evidence>
<dbReference type="Pfam" id="PF06271">
    <property type="entry name" value="RDD"/>
    <property type="match status" value="1"/>
</dbReference>
<evidence type="ECO:0000256" key="1">
    <source>
        <dbReference type="ARBA" id="ARBA00004651"/>
    </source>
</evidence>
<feature type="transmembrane region" description="Helical" evidence="6">
    <location>
        <begin position="49"/>
        <end position="71"/>
    </location>
</feature>
<gene>
    <name evidence="8" type="ORF">EJA03_10195</name>
</gene>
<comment type="subcellular location">
    <subcellularLocation>
        <location evidence="1">Cell membrane</location>
        <topology evidence="1">Multi-pass membrane protein</topology>
    </subcellularLocation>
</comment>
<protein>
    <submittedName>
        <fullName evidence="8">RDD family protein</fullName>
    </submittedName>
</protein>
<dbReference type="PANTHER" id="PTHR36115">
    <property type="entry name" value="PROLINE-RICH ANTIGEN HOMOLOG-RELATED"/>
    <property type="match status" value="1"/>
</dbReference>
<dbReference type="EMBL" id="RSFA01000040">
    <property type="protein sequence ID" value="RSD31162.1"/>
    <property type="molecule type" value="Genomic_DNA"/>
</dbReference>
<feature type="transmembrane region" description="Helical" evidence="6">
    <location>
        <begin position="103"/>
        <end position="122"/>
    </location>
</feature>
<dbReference type="AlphaFoldDB" id="A0A427U399"/>
<evidence type="ECO:0000313" key="8">
    <source>
        <dbReference type="EMBL" id="RSD31162.1"/>
    </source>
</evidence>
<comment type="caution">
    <text evidence="8">The sequence shown here is derived from an EMBL/GenBank/DDBJ whole genome shotgun (WGS) entry which is preliminary data.</text>
</comment>
<dbReference type="Proteomes" id="UP000269041">
    <property type="component" value="Unassembled WGS sequence"/>
</dbReference>
<dbReference type="PANTHER" id="PTHR36115:SF4">
    <property type="entry name" value="MEMBRANE PROTEIN"/>
    <property type="match status" value="1"/>
</dbReference>
<keyword evidence="5 6" id="KW-0472">Membrane</keyword>
<dbReference type="OrthoDB" id="9793824at2"/>
<feature type="transmembrane region" description="Helical" evidence="6">
    <location>
        <begin position="15"/>
        <end position="37"/>
    </location>
</feature>
<proteinExistence type="predicted"/>
<accession>A0A427U399</accession>
<dbReference type="InterPro" id="IPR051791">
    <property type="entry name" value="Pra-immunoreactive"/>
</dbReference>
<name>A0A427U399_9VIBR</name>
<sequence length="157" mass="18047">MNNDSLQYAGFWPRLGATLIDTVLLFLLTIPVMAWIYGELYWNSDEFLLGGWDLVLNWISPLFATVIFWVYRSATPGKMVFNLEVLNAKTGQPLTISTAITRYFSYYLSAIPLCLGFIWIILNNKKQGWHDLIAGTIVVKKVQQKEVFQASFEQKEQ</sequence>
<evidence type="ECO:0000256" key="2">
    <source>
        <dbReference type="ARBA" id="ARBA00022475"/>
    </source>
</evidence>
<evidence type="ECO:0000256" key="5">
    <source>
        <dbReference type="ARBA" id="ARBA00023136"/>
    </source>
</evidence>
<evidence type="ECO:0000256" key="6">
    <source>
        <dbReference type="SAM" id="Phobius"/>
    </source>
</evidence>
<dbReference type="GO" id="GO:0005886">
    <property type="term" value="C:plasma membrane"/>
    <property type="evidence" value="ECO:0007669"/>
    <property type="project" value="UniProtKB-SubCell"/>
</dbReference>
<evidence type="ECO:0000259" key="7">
    <source>
        <dbReference type="Pfam" id="PF06271"/>
    </source>
</evidence>
<evidence type="ECO:0000256" key="3">
    <source>
        <dbReference type="ARBA" id="ARBA00022692"/>
    </source>
</evidence>
<organism evidence="8 9">
    <name type="scientific">Vibrio pectenicida</name>
    <dbReference type="NCBI Taxonomy" id="62763"/>
    <lineage>
        <taxon>Bacteria</taxon>
        <taxon>Pseudomonadati</taxon>
        <taxon>Pseudomonadota</taxon>
        <taxon>Gammaproteobacteria</taxon>
        <taxon>Vibrionales</taxon>
        <taxon>Vibrionaceae</taxon>
        <taxon>Vibrio</taxon>
    </lineage>
</organism>